<proteinExistence type="predicted"/>
<name>A0ACB9JMN7_9ASTR</name>
<evidence type="ECO:0000313" key="1">
    <source>
        <dbReference type="EMBL" id="KAI3821594.1"/>
    </source>
</evidence>
<dbReference type="Proteomes" id="UP001056120">
    <property type="component" value="Linkage Group LG03"/>
</dbReference>
<reference evidence="2" key="1">
    <citation type="journal article" date="2022" name="Mol. Ecol. Resour.">
        <title>The genomes of chicory, endive, great burdock and yacon provide insights into Asteraceae palaeo-polyploidization history and plant inulin production.</title>
        <authorList>
            <person name="Fan W."/>
            <person name="Wang S."/>
            <person name="Wang H."/>
            <person name="Wang A."/>
            <person name="Jiang F."/>
            <person name="Liu H."/>
            <person name="Zhao H."/>
            <person name="Xu D."/>
            <person name="Zhang Y."/>
        </authorList>
    </citation>
    <scope>NUCLEOTIDE SEQUENCE [LARGE SCALE GENOMIC DNA]</scope>
    <source>
        <strain evidence="2">cv. Yunnan</strain>
    </source>
</reference>
<accession>A0ACB9JMN7</accession>
<keyword evidence="2" id="KW-1185">Reference proteome</keyword>
<comment type="caution">
    <text evidence="1">The sequence shown here is derived from an EMBL/GenBank/DDBJ whole genome shotgun (WGS) entry which is preliminary data.</text>
</comment>
<sequence length="153" mass="16972">MPHEEEPDKVSELEPKEESKEEPVGDAEGANSDTDLGETVSYIIAHGEDTSSEEVRPPTSSPPRLPSPTPLRNDWVNLMGLARRRTTHKTILPPMKRALSSTNVEPLPRRHCLLNYLEIGESSHQVRPQEVGPTEPTILPSTERSEPQPDRGA</sequence>
<organism evidence="1 2">
    <name type="scientific">Smallanthus sonchifolius</name>
    <dbReference type="NCBI Taxonomy" id="185202"/>
    <lineage>
        <taxon>Eukaryota</taxon>
        <taxon>Viridiplantae</taxon>
        <taxon>Streptophyta</taxon>
        <taxon>Embryophyta</taxon>
        <taxon>Tracheophyta</taxon>
        <taxon>Spermatophyta</taxon>
        <taxon>Magnoliopsida</taxon>
        <taxon>eudicotyledons</taxon>
        <taxon>Gunneridae</taxon>
        <taxon>Pentapetalae</taxon>
        <taxon>asterids</taxon>
        <taxon>campanulids</taxon>
        <taxon>Asterales</taxon>
        <taxon>Asteraceae</taxon>
        <taxon>Asteroideae</taxon>
        <taxon>Heliantheae alliance</taxon>
        <taxon>Millerieae</taxon>
        <taxon>Smallanthus</taxon>
    </lineage>
</organism>
<reference evidence="1 2" key="2">
    <citation type="journal article" date="2022" name="Mol. Ecol. Resour.">
        <title>The genomes of chicory, endive, great burdock and yacon provide insights into Asteraceae paleo-polyploidization history and plant inulin production.</title>
        <authorList>
            <person name="Fan W."/>
            <person name="Wang S."/>
            <person name="Wang H."/>
            <person name="Wang A."/>
            <person name="Jiang F."/>
            <person name="Liu H."/>
            <person name="Zhao H."/>
            <person name="Xu D."/>
            <person name="Zhang Y."/>
        </authorList>
    </citation>
    <scope>NUCLEOTIDE SEQUENCE [LARGE SCALE GENOMIC DNA]</scope>
    <source>
        <strain evidence="2">cv. Yunnan</strain>
        <tissue evidence="1">Leaves</tissue>
    </source>
</reference>
<evidence type="ECO:0000313" key="2">
    <source>
        <dbReference type="Proteomes" id="UP001056120"/>
    </source>
</evidence>
<protein>
    <submittedName>
        <fullName evidence="1">Uncharacterized protein</fullName>
    </submittedName>
</protein>
<gene>
    <name evidence="1" type="ORF">L1987_09163</name>
</gene>
<dbReference type="EMBL" id="CM042020">
    <property type="protein sequence ID" value="KAI3821594.1"/>
    <property type="molecule type" value="Genomic_DNA"/>
</dbReference>